<accession>A0A1L7GTS4</accession>
<dbReference type="Proteomes" id="UP000185427">
    <property type="component" value="Chromosome"/>
</dbReference>
<dbReference type="EMBL" id="CP019030">
    <property type="protein sequence ID" value="APU45383.1"/>
    <property type="molecule type" value="Genomic_DNA"/>
</dbReference>
<evidence type="ECO:0000313" key="1">
    <source>
        <dbReference type="EMBL" id="APU45383.1"/>
    </source>
</evidence>
<dbReference type="AlphaFoldDB" id="A0A1L7GTS4"/>
<gene>
    <name evidence="1" type="ORF">BUW47_02515</name>
</gene>
<reference evidence="1 2" key="1">
    <citation type="submission" date="2016-12" db="EMBL/GenBank/DDBJ databases">
        <title>Complete Genome Sequence of Lactobacillus fermentum Strain SNUV175, a Probiotic for Treatment of Bacterial Vaginosis.</title>
        <authorList>
            <person name="Lee S."/>
            <person name="You H.J."/>
            <person name="Kwon B."/>
            <person name="Ko G."/>
        </authorList>
    </citation>
    <scope>NUCLEOTIDE SEQUENCE [LARGE SCALE GENOMIC DNA]</scope>
    <source>
        <strain evidence="1 2">SNUV175</strain>
    </source>
</reference>
<evidence type="ECO:0000313" key="2">
    <source>
        <dbReference type="Proteomes" id="UP000185427"/>
    </source>
</evidence>
<sequence>MDMHRPFGFDWGELVSIVTLIGVVMTYVKTSITNAAHDSNKAEFDRLGDSIAQLNQTMIKVNMVLDSLKADRESTNQRLTKLETATDKHDVRLARIEEHVIVNKGDKK</sequence>
<name>A0A1L7GTS4_LIMFE</name>
<protein>
    <submittedName>
        <fullName evidence="1">Uncharacterized protein</fullName>
    </submittedName>
</protein>
<organism evidence="1 2">
    <name type="scientific">Limosilactobacillus fermentum</name>
    <name type="common">Lactobacillus fermentum</name>
    <dbReference type="NCBI Taxonomy" id="1613"/>
    <lineage>
        <taxon>Bacteria</taxon>
        <taxon>Bacillati</taxon>
        <taxon>Bacillota</taxon>
        <taxon>Bacilli</taxon>
        <taxon>Lactobacillales</taxon>
        <taxon>Lactobacillaceae</taxon>
        <taxon>Limosilactobacillus</taxon>
    </lineage>
</organism>
<dbReference type="RefSeq" id="WP_075667175.1">
    <property type="nucleotide sequence ID" value="NZ_RIDC01000033.1"/>
</dbReference>
<proteinExistence type="predicted"/>